<comment type="caution">
    <text evidence="9">The sequence shown here is derived from an EMBL/GenBank/DDBJ whole genome shotgun (WGS) entry which is preliminary data.</text>
</comment>
<dbReference type="GO" id="GO:0046872">
    <property type="term" value="F:metal ion binding"/>
    <property type="evidence" value="ECO:0007669"/>
    <property type="project" value="UniProtKB-KW"/>
</dbReference>
<comment type="cofactor">
    <cofactor evidence="1">
        <name>Zn(2+)</name>
        <dbReference type="ChEBI" id="CHEBI:29105"/>
    </cofactor>
</comment>
<dbReference type="STRING" id="626887.J057_07486"/>
<keyword evidence="7" id="KW-0812">Transmembrane</keyword>
<name>N6W4U4_9GAMM</name>
<dbReference type="GO" id="GO:0006508">
    <property type="term" value="P:proteolysis"/>
    <property type="evidence" value="ECO:0007669"/>
    <property type="project" value="UniProtKB-KW"/>
</dbReference>
<keyword evidence="7" id="KW-1133">Transmembrane helix</keyword>
<evidence type="ECO:0000256" key="1">
    <source>
        <dbReference type="ARBA" id="ARBA00001947"/>
    </source>
</evidence>
<feature type="transmembrane region" description="Helical" evidence="7">
    <location>
        <begin position="139"/>
        <end position="166"/>
    </location>
</feature>
<keyword evidence="4" id="KW-0378">Hydrolase</keyword>
<keyword evidence="10" id="KW-1185">Reference proteome</keyword>
<accession>N6W4U4</accession>
<keyword evidence="5" id="KW-0862">Zinc</keyword>
<reference evidence="9 10" key="1">
    <citation type="journal article" date="2013" name="Genome Announc.">
        <title>Genome Sequence of the Polycyclic Aromatic Hydrocarbon-Degrading Bacterium Strain Marinobacter nanhaiticus D15-8WT.</title>
        <authorList>
            <person name="Cui Z."/>
            <person name="Gao W."/>
            <person name="Li Q."/>
            <person name="Xu G."/>
            <person name="Zheng L."/>
        </authorList>
    </citation>
    <scope>NUCLEOTIDE SEQUENCE [LARGE SCALE GENOMIC DNA]</scope>
    <source>
        <strain evidence="9 10">D15-8W</strain>
    </source>
</reference>
<dbReference type="GO" id="GO:0004222">
    <property type="term" value="F:metalloendopeptidase activity"/>
    <property type="evidence" value="ECO:0007669"/>
    <property type="project" value="InterPro"/>
</dbReference>
<dbReference type="PATRIC" id="fig|626887.3.peg.1487"/>
<dbReference type="eggNOG" id="COG0501">
    <property type="taxonomic scope" value="Bacteria"/>
</dbReference>
<feature type="domain" description="Peptidase M48" evidence="8">
    <location>
        <begin position="232"/>
        <end position="471"/>
    </location>
</feature>
<evidence type="ECO:0000259" key="8">
    <source>
        <dbReference type="Pfam" id="PF01435"/>
    </source>
</evidence>
<evidence type="ECO:0000256" key="2">
    <source>
        <dbReference type="ARBA" id="ARBA00022670"/>
    </source>
</evidence>
<evidence type="ECO:0000313" key="10">
    <source>
        <dbReference type="Proteomes" id="UP000013165"/>
    </source>
</evidence>
<dbReference type="Proteomes" id="UP000013165">
    <property type="component" value="Unassembled WGS sequence"/>
</dbReference>
<keyword evidence="2" id="KW-0645">Protease</keyword>
<feature type="transmembrane region" description="Helical" evidence="7">
    <location>
        <begin position="336"/>
        <end position="353"/>
    </location>
</feature>
<evidence type="ECO:0000256" key="4">
    <source>
        <dbReference type="ARBA" id="ARBA00022801"/>
    </source>
</evidence>
<dbReference type="Gene3D" id="3.30.2010.10">
    <property type="entry name" value="Metalloproteases ('zincins'), catalytic domain"/>
    <property type="match status" value="1"/>
</dbReference>
<dbReference type="CDD" id="cd07328">
    <property type="entry name" value="M48_Ste24p_like"/>
    <property type="match status" value="1"/>
</dbReference>
<dbReference type="InterPro" id="IPR001915">
    <property type="entry name" value="Peptidase_M48"/>
</dbReference>
<dbReference type="OrthoDB" id="9789270at2"/>
<organism evidence="9 10">
    <name type="scientific">Marinobacter nanhaiticus D15-8W</name>
    <dbReference type="NCBI Taxonomy" id="626887"/>
    <lineage>
        <taxon>Bacteria</taxon>
        <taxon>Pseudomonadati</taxon>
        <taxon>Pseudomonadota</taxon>
        <taxon>Gammaproteobacteria</taxon>
        <taxon>Pseudomonadales</taxon>
        <taxon>Marinobacteraceae</taxon>
        <taxon>Marinobacter</taxon>
    </lineage>
</organism>
<proteinExistence type="predicted"/>
<evidence type="ECO:0000256" key="3">
    <source>
        <dbReference type="ARBA" id="ARBA00022723"/>
    </source>
</evidence>
<evidence type="ECO:0000313" key="9">
    <source>
        <dbReference type="EMBL" id="ENO15174.2"/>
    </source>
</evidence>
<keyword evidence="7" id="KW-0472">Membrane</keyword>
<dbReference type="AlphaFoldDB" id="N6W4U4"/>
<feature type="transmembrane region" description="Helical" evidence="7">
    <location>
        <begin position="178"/>
        <end position="200"/>
    </location>
</feature>
<evidence type="ECO:0000256" key="7">
    <source>
        <dbReference type="SAM" id="Phobius"/>
    </source>
</evidence>
<protein>
    <recommendedName>
        <fullName evidence="8">Peptidase M48 domain-containing protein</fullName>
    </recommendedName>
</protein>
<gene>
    <name evidence="9" type="ORF">J057_07486</name>
</gene>
<keyword evidence="3" id="KW-0479">Metal-binding</keyword>
<dbReference type="HOGENOM" id="CLU_346065_0_0_6"/>
<sequence>MQMPSLGSSTVKGTTTETYRVVSAGKPLAGQSPETVRIALAERFKLSEAKLQRVLSKPTLLKQGLDQTLAQKYLKALRAAGLDARLLKDKPAGSPAPDTSPTSIKPDQALSLRELEALFDQPIPRLPVSLAYKAGLAGVALLSLLAPLIYFGLVALIATGLISYLVAMPGLLERTNGLIATVVIITFVPFVCGTFLLFLARPLFIRFPQSRALALDPRKYRRFYDLVEVLCDRMGLPAIKEIRIDNAVNASMGPSKGFASLLRRELTLTVGMPLVAGFSSRQLVGVISHELGHFAQPTAMITNYVVNNVNFWMANRAFEDDPWDARLAAWHQKSPFIFINVMLWLTQAMIWLTRRLFKGLFHFNMRVTRHMSRQMEYDADRYECWVAGSDLFAETARRLHTLGYAASQVHKRNVRAWEDGKLMENLPDGITRWADDLGDDELRAVLQQMDERQTALWDTHPADNDRIDHAEAAGFAGVYRLDLPARALLPRFDDLCRIATIRDYIDHGISEPEQYLTANAEVLAISQSRETEDQSLESYYNGTLTLRFLKLGAVEAGDHQLQDVVDQIRRQIPRYHELNDQYFNLLGRHNAQVYGCNFLETGITIAHKQFHLPGQDVRAAKDAIAATSRQIEHTRKQLGEIETLFGLRMKLSIMAMPADEQQRAKALFTSLRQFYRLLDPLRTASSFGSALEGILSEEDEEALQVQANALARAAGRCKEGLMQVVQVTGNVPLVINEKAGTLLELAAHNGVTGCGSGEHLAEMELAPVTILQTLDQLRRVIDFAYYRTVAELTLLCEVQEKRLNIRPLRLAKVDAGEATAA</sequence>
<dbReference type="EMBL" id="APLQ01000011">
    <property type="protein sequence ID" value="ENO15174.2"/>
    <property type="molecule type" value="Genomic_DNA"/>
</dbReference>
<evidence type="ECO:0000256" key="5">
    <source>
        <dbReference type="ARBA" id="ARBA00022833"/>
    </source>
</evidence>
<evidence type="ECO:0000256" key="6">
    <source>
        <dbReference type="ARBA" id="ARBA00023049"/>
    </source>
</evidence>
<dbReference type="Pfam" id="PF01435">
    <property type="entry name" value="Peptidase_M48"/>
    <property type="match status" value="1"/>
</dbReference>
<keyword evidence="6" id="KW-0482">Metalloprotease</keyword>